<evidence type="ECO:0000313" key="3">
    <source>
        <dbReference type="Proteomes" id="UP001596447"/>
    </source>
</evidence>
<protein>
    <submittedName>
        <fullName evidence="2">Uncharacterized protein</fullName>
    </submittedName>
</protein>
<evidence type="ECO:0000313" key="2">
    <source>
        <dbReference type="EMBL" id="MFC7200846.1"/>
    </source>
</evidence>
<comment type="caution">
    <text evidence="2">The sequence shown here is derived from an EMBL/GenBank/DDBJ whole genome shotgun (WGS) entry which is preliminary data.</text>
</comment>
<dbReference type="EMBL" id="JBHTAR010000011">
    <property type="protein sequence ID" value="MFC7200846.1"/>
    <property type="molecule type" value="Genomic_DNA"/>
</dbReference>
<reference evidence="2 3" key="1">
    <citation type="journal article" date="2019" name="Int. J. Syst. Evol. Microbiol.">
        <title>The Global Catalogue of Microorganisms (GCM) 10K type strain sequencing project: providing services to taxonomists for standard genome sequencing and annotation.</title>
        <authorList>
            <consortium name="The Broad Institute Genomics Platform"/>
            <consortium name="The Broad Institute Genome Sequencing Center for Infectious Disease"/>
            <person name="Wu L."/>
            <person name="Ma J."/>
        </authorList>
    </citation>
    <scope>NUCLEOTIDE SEQUENCE [LARGE SCALE GENOMIC DNA]</scope>
    <source>
        <strain evidence="2 3">XZGYJ-43</strain>
    </source>
</reference>
<sequence length="186" mass="19703">MERKYIVGGVLAVVVLLAAIVGAVVTGFGPAPGGGGSGDDIEQFPTETTTAGAGDDGGGADDENRTTSSAEQPAFSFDIVQIDQCGQTCRNVTATLYNNQNHTAESVTVYTRIYVGNSTAESDVVWEGKEDVGTMAPTSSYTSSRRVELTYSEAYEVKQHGGWITIVTTVQSENVTITFEDQRDVT</sequence>
<keyword evidence="3" id="KW-1185">Reference proteome</keyword>
<proteinExistence type="predicted"/>
<gene>
    <name evidence="2" type="ORF">ACFQJ9_15765</name>
</gene>
<organism evidence="2 3">
    <name type="scientific">Halospeciosus flavus</name>
    <dbReference type="NCBI Taxonomy" id="3032283"/>
    <lineage>
        <taxon>Archaea</taxon>
        <taxon>Methanobacteriati</taxon>
        <taxon>Methanobacteriota</taxon>
        <taxon>Stenosarchaea group</taxon>
        <taxon>Halobacteria</taxon>
        <taxon>Halobacteriales</taxon>
        <taxon>Halobacteriaceae</taxon>
        <taxon>Halospeciosus</taxon>
    </lineage>
</organism>
<dbReference type="Proteomes" id="UP001596447">
    <property type="component" value="Unassembled WGS sequence"/>
</dbReference>
<dbReference type="AlphaFoldDB" id="A0ABD5Z6Q5"/>
<accession>A0ABD5Z6Q5</accession>
<feature type="region of interest" description="Disordered" evidence="1">
    <location>
        <begin position="34"/>
        <end position="69"/>
    </location>
</feature>
<name>A0ABD5Z6Q5_9EURY</name>
<dbReference type="RefSeq" id="WP_279527611.1">
    <property type="nucleotide sequence ID" value="NZ_CP122312.1"/>
</dbReference>
<evidence type="ECO:0000256" key="1">
    <source>
        <dbReference type="SAM" id="MobiDB-lite"/>
    </source>
</evidence>